<evidence type="ECO:0000313" key="7">
    <source>
        <dbReference type="EMBL" id="KAF2898382.1"/>
    </source>
</evidence>
<dbReference type="Gene3D" id="3.30.40.10">
    <property type="entry name" value="Zinc/RING finger domain, C3HC4 (zinc finger)"/>
    <property type="match status" value="1"/>
</dbReference>
<name>A0A8K0D7D5_IGNLU</name>
<keyword evidence="2 4" id="KW-0863">Zinc-finger</keyword>
<feature type="compositionally biased region" description="Basic residues" evidence="5">
    <location>
        <begin position="50"/>
        <end position="59"/>
    </location>
</feature>
<feature type="region of interest" description="Disordered" evidence="5">
    <location>
        <begin position="1"/>
        <end position="77"/>
    </location>
</feature>
<dbReference type="SUPFAM" id="SSF57850">
    <property type="entry name" value="RING/U-box"/>
    <property type="match status" value="1"/>
</dbReference>
<dbReference type="EMBL" id="VTPC01003537">
    <property type="protein sequence ID" value="KAF2898382.1"/>
    <property type="molecule type" value="Genomic_DNA"/>
</dbReference>
<keyword evidence="1" id="KW-0479">Metal-binding</keyword>
<evidence type="ECO:0000256" key="5">
    <source>
        <dbReference type="SAM" id="MobiDB-lite"/>
    </source>
</evidence>
<dbReference type="Pfam" id="PF13639">
    <property type="entry name" value="zf-RING_2"/>
    <property type="match status" value="1"/>
</dbReference>
<proteinExistence type="predicted"/>
<reference evidence="7" key="1">
    <citation type="submission" date="2019-08" db="EMBL/GenBank/DDBJ databases">
        <title>The genome of the North American firefly Photinus pyralis.</title>
        <authorList>
            <consortium name="Photinus pyralis genome working group"/>
            <person name="Fallon T.R."/>
            <person name="Sander Lower S.E."/>
            <person name="Weng J.-K."/>
        </authorList>
    </citation>
    <scope>NUCLEOTIDE SEQUENCE</scope>
    <source>
        <strain evidence="7">TRF0915ILg1</strain>
        <tissue evidence="7">Whole body</tissue>
    </source>
</reference>
<dbReference type="SMART" id="SM00184">
    <property type="entry name" value="RING"/>
    <property type="match status" value="1"/>
</dbReference>
<protein>
    <recommendedName>
        <fullName evidence="6">RING-type domain-containing protein</fullName>
    </recommendedName>
</protein>
<dbReference type="PROSITE" id="PS50089">
    <property type="entry name" value="ZF_RING_2"/>
    <property type="match status" value="1"/>
</dbReference>
<evidence type="ECO:0000256" key="1">
    <source>
        <dbReference type="ARBA" id="ARBA00022723"/>
    </source>
</evidence>
<dbReference type="PROSITE" id="PS00518">
    <property type="entry name" value="ZF_RING_1"/>
    <property type="match status" value="1"/>
</dbReference>
<feature type="compositionally biased region" description="Low complexity" evidence="5">
    <location>
        <begin position="18"/>
        <end position="29"/>
    </location>
</feature>
<evidence type="ECO:0000256" key="4">
    <source>
        <dbReference type="PROSITE-ProRule" id="PRU00175"/>
    </source>
</evidence>
<dbReference type="PANTHER" id="PTHR23041:SF78">
    <property type="entry name" value="E3 UBIQUITIN-PROTEIN LIGASE RNF4"/>
    <property type="match status" value="1"/>
</dbReference>
<dbReference type="PANTHER" id="PTHR23041">
    <property type="entry name" value="RING FINGER DOMAIN-CONTAINING"/>
    <property type="match status" value="1"/>
</dbReference>
<evidence type="ECO:0000256" key="3">
    <source>
        <dbReference type="ARBA" id="ARBA00022833"/>
    </source>
</evidence>
<evidence type="ECO:0000313" key="8">
    <source>
        <dbReference type="Proteomes" id="UP000801492"/>
    </source>
</evidence>
<dbReference type="AlphaFoldDB" id="A0A8K0D7D5"/>
<dbReference type="Proteomes" id="UP000801492">
    <property type="component" value="Unassembled WGS sequence"/>
</dbReference>
<feature type="compositionally biased region" description="Basic and acidic residues" evidence="5">
    <location>
        <begin position="60"/>
        <end position="77"/>
    </location>
</feature>
<keyword evidence="3" id="KW-0862">Zinc</keyword>
<dbReference type="InterPro" id="IPR013083">
    <property type="entry name" value="Znf_RING/FYVE/PHD"/>
</dbReference>
<dbReference type="InterPro" id="IPR001841">
    <property type="entry name" value="Znf_RING"/>
</dbReference>
<dbReference type="GO" id="GO:0008270">
    <property type="term" value="F:zinc ion binding"/>
    <property type="evidence" value="ECO:0007669"/>
    <property type="project" value="UniProtKB-KW"/>
</dbReference>
<sequence>MDSNNSKTKINRKRRYSKLSITSSKSTTSHNCPKRKSIQRNALKDGSYRNSRKQTGHNKQKPEILVKRDSKISQHENDSEDSDCVIVEWKSFPCKLQNKDIMLKNVGPNETDRSDQPSSVNTNPTNCNQEAICAICLKNLNGKKLSSTVCGHVFCTACITSVVKRLKYCPTCRKRLNLSRIHPLYI</sequence>
<dbReference type="InterPro" id="IPR017907">
    <property type="entry name" value="Znf_RING_CS"/>
</dbReference>
<accession>A0A8K0D7D5</accession>
<feature type="domain" description="RING-type" evidence="6">
    <location>
        <begin position="133"/>
        <end position="173"/>
    </location>
</feature>
<keyword evidence="8" id="KW-1185">Reference proteome</keyword>
<comment type="caution">
    <text evidence="7">The sequence shown here is derived from an EMBL/GenBank/DDBJ whole genome shotgun (WGS) entry which is preliminary data.</text>
</comment>
<evidence type="ECO:0000259" key="6">
    <source>
        <dbReference type="PROSITE" id="PS50089"/>
    </source>
</evidence>
<dbReference type="OrthoDB" id="6105938at2759"/>
<evidence type="ECO:0000256" key="2">
    <source>
        <dbReference type="ARBA" id="ARBA00022771"/>
    </source>
</evidence>
<dbReference type="InterPro" id="IPR047134">
    <property type="entry name" value="RNF4"/>
</dbReference>
<gene>
    <name evidence="7" type="ORF">ILUMI_07785</name>
</gene>
<organism evidence="7 8">
    <name type="scientific">Ignelater luminosus</name>
    <name type="common">Cucubano</name>
    <name type="synonym">Pyrophorus luminosus</name>
    <dbReference type="NCBI Taxonomy" id="2038154"/>
    <lineage>
        <taxon>Eukaryota</taxon>
        <taxon>Metazoa</taxon>
        <taxon>Ecdysozoa</taxon>
        <taxon>Arthropoda</taxon>
        <taxon>Hexapoda</taxon>
        <taxon>Insecta</taxon>
        <taxon>Pterygota</taxon>
        <taxon>Neoptera</taxon>
        <taxon>Endopterygota</taxon>
        <taxon>Coleoptera</taxon>
        <taxon>Polyphaga</taxon>
        <taxon>Elateriformia</taxon>
        <taxon>Elateroidea</taxon>
        <taxon>Elateridae</taxon>
        <taxon>Agrypninae</taxon>
        <taxon>Pyrophorini</taxon>
        <taxon>Ignelater</taxon>
    </lineage>
</organism>